<comment type="caution">
    <text evidence="1">The sequence shown here is derived from an EMBL/GenBank/DDBJ whole genome shotgun (WGS) entry which is preliminary data.</text>
</comment>
<dbReference type="EMBL" id="BPLR01014279">
    <property type="protein sequence ID" value="GIY67752.1"/>
    <property type="molecule type" value="Genomic_DNA"/>
</dbReference>
<reference evidence="1 2" key="1">
    <citation type="submission" date="2021-06" db="EMBL/GenBank/DDBJ databases">
        <title>Caerostris extrusa draft genome.</title>
        <authorList>
            <person name="Kono N."/>
            <person name="Arakawa K."/>
        </authorList>
    </citation>
    <scope>NUCLEOTIDE SEQUENCE [LARGE SCALE GENOMIC DNA]</scope>
</reference>
<name>A0AAV4VCA3_CAEEX</name>
<evidence type="ECO:0000313" key="2">
    <source>
        <dbReference type="Proteomes" id="UP001054945"/>
    </source>
</evidence>
<evidence type="ECO:0000313" key="1">
    <source>
        <dbReference type="EMBL" id="GIY67752.1"/>
    </source>
</evidence>
<accession>A0AAV4VCA3</accession>
<dbReference type="AlphaFoldDB" id="A0AAV4VCA3"/>
<dbReference type="Proteomes" id="UP001054945">
    <property type="component" value="Unassembled WGS sequence"/>
</dbReference>
<sequence>MEEMFTGEAKELGAKYVIKEINDFNELLSEQKTSDFLILDCTGRNSKLRSRMLGSDENNIVSEPLQHAMYINFKAIITTVTSLYQVMKNVPGIKLTEVVVSKNKDSDGFTNVTIPVFITKALAKHFDKEHPDINRNPLNPFNSSFAVSDKIFFPISSIIDINGKSIFKISEVLRAVGGKQSLYRQDFNFLLKCFKARREVVIYNTCSEIKEITVVFIIYNLVNQLGENITNVLHKVKRICTNEKFSNEEKIRLIKFTISNTFEKNSKELVLETAEKAIGLWPKLLGLRFDGNEVRLNIVLTLIKNELRACYRNCSQSTSIMGSTSNHEDSSESSNQNKLSIAVSEENLLLDDWVLVDSMQTIRESRRYRSQTNLTRVCKSIECAPIYNPTSEIWELKNKIKCKK</sequence>
<keyword evidence="2" id="KW-1185">Reference proteome</keyword>
<organism evidence="1 2">
    <name type="scientific">Caerostris extrusa</name>
    <name type="common">Bark spider</name>
    <name type="synonym">Caerostris bankana</name>
    <dbReference type="NCBI Taxonomy" id="172846"/>
    <lineage>
        <taxon>Eukaryota</taxon>
        <taxon>Metazoa</taxon>
        <taxon>Ecdysozoa</taxon>
        <taxon>Arthropoda</taxon>
        <taxon>Chelicerata</taxon>
        <taxon>Arachnida</taxon>
        <taxon>Araneae</taxon>
        <taxon>Araneomorphae</taxon>
        <taxon>Entelegynae</taxon>
        <taxon>Araneoidea</taxon>
        <taxon>Araneidae</taxon>
        <taxon>Caerostris</taxon>
    </lineage>
</organism>
<proteinExistence type="predicted"/>
<protein>
    <submittedName>
        <fullName evidence="1">Uncharacterized protein</fullName>
    </submittedName>
</protein>
<gene>
    <name evidence="1" type="primary">AVEN_42700_1</name>
    <name evidence="1" type="ORF">CEXT_16161</name>
</gene>